<evidence type="ECO:0000313" key="4">
    <source>
        <dbReference type="Proteomes" id="UP001327560"/>
    </source>
</evidence>
<dbReference type="Pfam" id="PF14372">
    <property type="entry name" value="hAT-like_RNase-H"/>
    <property type="match status" value="1"/>
</dbReference>
<dbReference type="AlphaFoldDB" id="A0AAQ3Q240"/>
<dbReference type="PANTHER" id="PTHR46481:SF8">
    <property type="entry name" value="ZINC FINGER BED DOMAIN-CONTAINING PROTEIN RICESLEEPER 1-LIKE"/>
    <property type="match status" value="1"/>
</dbReference>
<dbReference type="Proteomes" id="UP001327560">
    <property type="component" value="Chromosome 1"/>
</dbReference>
<dbReference type="InterPro" id="IPR012337">
    <property type="entry name" value="RNaseH-like_sf"/>
</dbReference>
<dbReference type="GO" id="GO:0008270">
    <property type="term" value="F:zinc ion binding"/>
    <property type="evidence" value="ECO:0007669"/>
    <property type="project" value="UniProtKB-KW"/>
</dbReference>
<reference evidence="3 4" key="1">
    <citation type="submission" date="2023-10" db="EMBL/GenBank/DDBJ databases">
        <title>Chromosome-scale genome assembly provides insights into flower coloration mechanisms of Canna indica.</title>
        <authorList>
            <person name="Li C."/>
        </authorList>
    </citation>
    <scope>NUCLEOTIDE SEQUENCE [LARGE SCALE GENOMIC DNA]</scope>
    <source>
        <tissue evidence="3">Flower</tissue>
    </source>
</reference>
<keyword evidence="4" id="KW-1185">Reference proteome</keyword>
<evidence type="ECO:0000259" key="2">
    <source>
        <dbReference type="Pfam" id="PF14372"/>
    </source>
</evidence>
<evidence type="ECO:0000313" key="3">
    <source>
        <dbReference type="EMBL" id="WOK93097.1"/>
    </source>
</evidence>
<organism evidence="3 4">
    <name type="scientific">Canna indica</name>
    <name type="common">Indian-shot</name>
    <dbReference type="NCBI Taxonomy" id="4628"/>
    <lineage>
        <taxon>Eukaryota</taxon>
        <taxon>Viridiplantae</taxon>
        <taxon>Streptophyta</taxon>
        <taxon>Embryophyta</taxon>
        <taxon>Tracheophyta</taxon>
        <taxon>Spermatophyta</taxon>
        <taxon>Magnoliopsida</taxon>
        <taxon>Liliopsida</taxon>
        <taxon>Zingiberales</taxon>
        <taxon>Cannaceae</taxon>
        <taxon>Canna</taxon>
    </lineage>
</organism>
<protein>
    <submittedName>
        <fullName evidence="3">Zinc finger BED domain-containing protein RICESLEEPER 2-like</fullName>
    </submittedName>
</protein>
<dbReference type="SUPFAM" id="SSF53098">
    <property type="entry name" value="Ribonuclease H-like"/>
    <property type="match status" value="1"/>
</dbReference>
<dbReference type="PANTHER" id="PTHR46481">
    <property type="entry name" value="ZINC FINGER BED DOMAIN-CONTAINING PROTEIN 4"/>
    <property type="match status" value="1"/>
</dbReference>
<dbReference type="InterPro" id="IPR025525">
    <property type="entry name" value="hAT-like_transposase_RNase-H"/>
</dbReference>
<evidence type="ECO:0000256" key="1">
    <source>
        <dbReference type="ARBA" id="ARBA00023125"/>
    </source>
</evidence>
<proteinExistence type="predicted"/>
<dbReference type="GO" id="GO:0003677">
    <property type="term" value="F:DNA binding"/>
    <property type="evidence" value="ECO:0007669"/>
    <property type="project" value="UniProtKB-KW"/>
</dbReference>
<name>A0AAQ3Q240_9LILI</name>
<accession>A0AAQ3Q240</accession>
<gene>
    <name evidence="3" type="ORF">Cni_G01790</name>
</gene>
<dbReference type="GO" id="GO:0005634">
    <property type="term" value="C:nucleus"/>
    <property type="evidence" value="ECO:0007669"/>
    <property type="project" value="UniProtKB-SubCell"/>
</dbReference>
<dbReference type="SMART" id="SM00614">
    <property type="entry name" value="ZnF_BED"/>
    <property type="match status" value="1"/>
</dbReference>
<dbReference type="InterPro" id="IPR052035">
    <property type="entry name" value="ZnF_BED_domain_contain"/>
</dbReference>
<dbReference type="EMBL" id="CP136890">
    <property type="protein sequence ID" value="WOK93097.1"/>
    <property type="molecule type" value="Genomic_DNA"/>
</dbReference>
<feature type="domain" description="hAT-like transposase RNase-H fold" evidence="2">
    <location>
        <begin position="258"/>
        <end position="342"/>
    </location>
</feature>
<sequence length="358" mass="41278">MSHLQEDANSNTLPISIPRAVVESNKNKNILESSETVKASKPPKQRLKVWEHFEVYVDKEKGYIKGKCKYYQKEYVADSKKNETSALNYYVRTCKKISGNENRIQAQLSLQPVRDGFNTNNASSNDVVVEHLKRKLINWGSAIANGKYLHIRCIAQIINLIVQDGVKDLDPAIRWVREAVKYIKSSPAKLKKFKECADSLQVESNTEKYENAFEIFELEDLYFRVEVATNSKGFVDWDVVRRTISMLGLFYDTTVRVSSSLYVTSNTFWTEISDLLGAILEWTRSNDSNVNVMGTKMKAKFDKYWGNIDRMNKLIFFTVVLDPRDKFMVMKVAFRDIYGENEVTSRCGERKKEKLGFA</sequence>
<keyword evidence="1" id="KW-0238">DNA-binding</keyword>